<dbReference type="GO" id="GO:0003677">
    <property type="term" value="F:DNA binding"/>
    <property type="evidence" value="ECO:0007669"/>
    <property type="project" value="InterPro"/>
</dbReference>
<feature type="compositionally biased region" description="Low complexity" evidence="10">
    <location>
        <begin position="151"/>
        <end position="168"/>
    </location>
</feature>
<dbReference type="Proteomes" id="UP000526602">
    <property type="component" value="Unassembled WGS sequence"/>
</dbReference>
<evidence type="ECO:0000256" key="3">
    <source>
        <dbReference type="ARBA" id="ARBA00022491"/>
    </source>
</evidence>
<dbReference type="GO" id="GO:0008270">
    <property type="term" value="F:zinc ion binding"/>
    <property type="evidence" value="ECO:0007669"/>
    <property type="project" value="UniProtKB-KW"/>
</dbReference>
<evidence type="ECO:0000256" key="4">
    <source>
        <dbReference type="ARBA" id="ARBA00022723"/>
    </source>
</evidence>
<feature type="compositionally biased region" description="Acidic residues" evidence="10">
    <location>
        <begin position="1093"/>
        <end position="1102"/>
    </location>
</feature>
<feature type="compositionally biased region" description="Gly residues" evidence="10">
    <location>
        <begin position="659"/>
        <end position="674"/>
    </location>
</feature>
<feature type="compositionally biased region" description="Gly residues" evidence="10">
    <location>
        <begin position="790"/>
        <end position="802"/>
    </location>
</feature>
<keyword evidence="8" id="KW-0804">Transcription</keyword>
<sequence length="1333" mass="137951">VLEKYPNTPMSHKEILQVIQKEGLKEISGTSPLACLNAMLHTNSRGQEGIFYKVPGRMGVYTLKKDIPDGLKELSEGSEESSDAQSDSQSSEHSSSSSDGCAAKDGRKSRWKRKVSSRLAQAASPQSGCPSPSIPAKGLSSSQKHSKKALKQALKQQQQKQQQQQQQHCRAGMAPGAPLSSSQHVLLKAKAATAGKSGWDGKQADGCSSSPPNSTSSSSPPVKLENSLPGLGKKPFPRSDRLHARQLKRARCAEIDVETPDSILVNTNLRALINKHTFSVLPPECQQRLLLLLPDVDRQVGADGQMRLSSSALNNEFFTSAAQGWKERLSEGEFTPEMQLRIRQEIEKEKKVELWKEHFFESYYGQSSGLSPEESERLTAQPEAEPARPRSPPGPRQQQSSSPAEPRAQPEPRAHPAPAPGAAAMRKAGEEGREEAQPRAAKPAEPAASPDRRRASDRSGPIRERAHGEALPEKPPSATSLRPEEQRRPGPGKEGPGKETAGAPSKPKSPEAAEGAAKVQSAAAALDTPEKKPPGSEAMEVGLEALKRKLESREEAPASPEKKPRVAEPCQHHQAFQNRPFPGAGAAVPRVPPLKIPVSRISPMPFPAGQVSLRAHFPLSLSSPGRTGARTLADIKARAQQAKAQRAAAAAAAASAGGAVPGPGPGGGRPPGRGGDGRDAGGATQTATGANALELAGTGSGGSSRRFLPHGPGPRSQVESQAEPGAPRHPPGAQLQPGAPAAAPALGNGAGATPSPPKGTGTPGSPRAGSGDRAGTAPPAPAQGALAAGNGPGCGSSAGGTPGAPTTSGGTSSDLSKSKSPSPLVSSLPPTGPGAQVRAVGVPVPPSSTSSVAPSLKPPPGGALPRASSSIPANNPLVTQLLQGKSVPLEQILPKPLTKAEMKAVPVAAQEEKGAAAPGAAGNGAEAGDRASSLPPQQLGKIFCQNRPLPHIPRTFPLPSGKESGPEQHQCQEALSKSTQEQILQTLIKRVQRQNLLPVLQPSQLNLLHSGFPVDNSSTSQRFMLGFTGRRTSKPAMSGHYLLNISTYGRGSESLRRGFSLNPEPRLGLSSPADSARAELGECEEMGSQGSSSEEDADDESSGDEREHIDIKEEPRAAQGSGQGQQEQSSHGALGPKAGKAEAAPAAVPKEKALDGSALARDLLQAAQEQMAHAMRGKGHGSTELFGPPAPSPDSAQPQPPLLPAPKLPGSAGAPLLGPSYSGTINVSTSPDVGQGSLVAGLSECDQLTSSMGNVMSFSVTVTTIPAGQAVSSGGHGQSLPVQAFAEDGAMEDPPSKCYCRLKAMIMCKGCGAFCHDDCIGPSKLCVSCLVVR</sequence>
<dbReference type="GO" id="GO:0009887">
    <property type="term" value="P:animal organ morphogenesis"/>
    <property type="evidence" value="ECO:0007669"/>
    <property type="project" value="TreeGrafter"/>
</dbReference>
<evidence type="ECO:0000259" key="12">
    <source>
        <dbReference type="PROSITE" id="PS51916"/>
    </source>
</evidence>
<feature type="region of interest" description="Disordered" evidence="10">
    <location>
        <begin position="641"/>
        <end position="871"/>
    </location>
</feature>
<gene>
    <name evidence="13" type="primary">Asx_3</name>
    <name evidence="13" type="ORF">ORTSPA_R07920</name>
</gene>
<dbReference type="GO" id="GO:0045944">
    <property type="term" value="P:positive regulation of transcription by RNA polymerase II"/>
    <property type="evidence" value="ECO:0007669"/>
    <property type="project" value="TreeGrafter"/>
</dbReference>
<evidence type="ECO:0000256" key="5">
    <source>
        <dbReference type="ARBA" id="ARBA00022771"/>
    </source>
</evidence>
<keyword evidence="9" id="KW-0539">Nucleus</keyword>
<keyword evidence="4" id="KW-0479">Metal-binding</keyword>
<evidence type="ECO:0000256" key="9">
    <source>
        <dbReference type="ARBA" id="ARBA00023242"/>
    </source>
</evidence>
<feature type="region of interest" description="Disordered" evidence="10">
    <location>
        <begin position="365"/>
        <end position="591"/>
    </location>
</feature>
<feature type="non-terminal residue" evidence="13">
    <location>
        <position position="1"/>
    </location>
</feature>
<feature type="compositionally biased region" description="Basic and acidic residues" evidence="10">
    <location>
        <begin position="450"/>
        <end position="472"/>
    </location>
</feature>
<feature type="compositionally biased region" description="Low complexity" evidence="10">
    <location>
        <begin position="396"/>
        <end position="407"/>
    </location>
</feature>
<feature type="region of interest" description="Disordered" evidence="10">
    <location>
        <begin position="1056"/>
        <end position="1150"/>
    </location>
</feature>
<comment type="similarity">
    <text evidence="2">Belongs to the Asx family.</text>
</comment>
<feature type="compositionally biased region" description="Low complexity" evidence="10">
    <location>
        <begin position="641"/>
        <end position="658"/>
    </location>
</feature>
<feature type="compositionally biased region" description="Low complexity" evidence="10">
    <location>
        <begin position="208"/>
        <end position="221"/>
    </location>
</feature>
<feature type="region of interest" description="Disordered" evidence="10">
    <location>
        <begin position="909"/>
        <end position="936"/>
    </location>
</feature>
<dbReference type="Pfam" id="PF05066">
    <property type="entry name" value="HARE-HTH"/>
    <property type="match status" value="1"/>
</dbReference>
<evidence type="ECO:0000256" key="8">
    <source>
        <dbReference type="ARBA" id="ARBA00023163"/>
    </source>
</evidence>
<evidence type="ECO:0000313" key="14">
    <source>
        <dbReference type="Proteomes" id="UP000526602"/>
    </source>
</evidence>
<feature type="compositionally biased region" description="Basic and acidic residues" evidence="10">
    <location>
        <begin position="545"/>
        <end position="566"/>
    </location>
</feature>
<dbReference type="InterPro" id="IPR044867">
    <property type="entry name" value="DEUBAD_dom"/>
</dbReference>
<name>A0A7K8GZY1_ORTSP</name>
<reference evidence="13 14" key="1">
    <citation type="submission" date="2019-09" db="EMBL/GenBank/DDBJ databases">
        <title>Bird 10,000 Genomes (B10K) Project - Family phase.</title>
        <authorList>
            <person name="Zhang G."/>
        </authorList>
    </citation>
    <scope>NUCLEOTIDE SEQUENCE [LARGE SCALE GENOMIC DNA]</scope>
    <source>
        <strain evidence="13">B10K-DU-029-32</strain>
        <tissue evidence="13">Liver or heart</tissue>
    </source>
</reference>
<feature type="compositionally biased region" description="Basic and acidic residues" evidence="10">
    <location>
        <begin position="427"/>
        <end position="437"/>
    </location>
</feature>
<feature type="compositionally biased region" description="Low complexity" evidence="10">
    <location>
        <begin position="803"/>
        <end position="829"/>
    </location>
</feature>
<organism evidence="13 14">
    <name type="scientific">Orthonyx spaldingii</name>
    <name type="common">Chowchilla</name>
    <dbReference type="NCBI Taxonomy" id="38397"/>
    <lineage>
        <taxon>Eukaryota</taxon>
        <taxon>Metazoa</taxon>
        <taxon>Chordata</taxon>
        <taxon>Craniata</taxon>
        <taxon>Vertebrata</taxon>
        <taxon>Euteleostomi</taxon>
        <taxon>Archelosauria</taxon>
        <taxon>Archosauria</taxon>
        <taxon>Dinosauria</taxon>
        <taxon>Saurischia</taxon>
        <taxon>Theropoda</taxon>
        <taxon>Coelurosauria</taxon>
        <taxon>Aves</taxon>
        <taxon>Neognathae</taxon>
        <taxon>Neoaves</taxon>
        <taxon>Telluraves</taxon>
        <taxon>Australaves</taxon>
        <taxon>Passeriformes</taxon>
        <taxon>Corvoidea</taxon>
        <taxon>Orthonychidae</taxon>
        <taxon>Orthonyx</taxon>
    </lineage>
</organism>
<keyword evidence="7" id="KW-0805">Transcription regulation</keyword>
<keyword evidence="14" id="KW-1185">Reference proteome</keyword>
<feature type="compositionally biased region" description="Low complexity" evidence="10">
    <location>
        <begin position="731"/>
        <end position="766"/>
    </location>
</feature>
<feature type="compositionally biased region" description="Low complexity" evidence="10">
    <location>
        <begin position="1124"/>
        <end position="1148"/>
    </location>
</feature>
<feature type="domain" description="DEUBAD" evidence="12">
    <location>
        <begin position="260"/>
        <end position="369"/>
    </location>
</feature>
<feature type="non-terminal residue" evidence="13">
    <location>
        <position position="1333"/>
    </location>
</feature>
<keyword evidence="6" id="KW-0862">Zinc</keyword>
<feature type="compositionally biased region" description="Low complexity" evidence="10">
    <location>
        <begin position="83"/>
        <end position="100"/>
    </location>
</feature>
<evidence type="ECO:0000313" key="13">
    <source>
        <dbReference type="EMBL" id="NXC10002.1"/>
    </source>
</evidence>
<keyword evidence="3" id="KW-0678">Repressor</keyword>
<dbReference type="EMBL" id="VZTJ01005903">
    <property type="protein sequence ID" value="NXC10002.1"/>
    <property type="molecule type" value="Genomic_DNA"/>
</dbReference>
<feature type="region of interest" description="Disordered" evidence="10">
    <location>
        <begin position="1169"/>
        <end position="1216"/>
    </location>
</feature>
<evidence type="ECO:0000256" key="6">
    <source>
        <dbReference type="ARBA" id="ARBA00022833"/>
    </source>
</evidence>
<dbReference type="Pfam" id="PF13919">
    <property type="entry name" value="ASXH"/>
    <property type="match status" value="1"/>
</dbReference>
<feature type="region of interest" description="Disordered" evidence="10">
    <location>
        <begin position="72"/>
        <end position="180"/>
    </location>
</feature>
<evidence type="ECO:0000256" key="10">
    <source>
        <dbReference type="SAM" id="MobiDB-lite"/>
    </source>
</evidence>
<evidence type="ECO:0000256" key="2">
    <source>
        <dbReference type="ARBA" id="ARBA00006391"/>
    </source>
</evidence>
<dbReference type="PROSITE" id="PS51916">
    <property type="entry name" value="DEUBAD"/>
    <property type="match status" value="1"/>
</dbReference>
<protein>
    <submittedName>
        <fullName evidence="13">ASX protein</fullName>
    </submittedName>
</protein>
<evidence type="ECO:0000256" key="7">
    <source>
        <dbReference type="ARBA" id="ARBA00023015"/>
    </source>
</evidence>
<dbReference type="GO" id="GO:0042975">
    <property type="term" value="F:peroxisome proliferator activated receptor binding"/>
    <property type="evidence" value="ECO:0007669"/>
    <property type="project" value="TreeGrafter"/>
</dbReference>
<dbReference type="PROSITE" id="PS51913">
    <property type="entry name" value="HTH_HARE"/>
    <property type="match status" value="1"/>
</dbReference>
<dbReference type="InterPro" id="IPR007759">
    <property type="entry name" value="Asxl_HARE-HTH"/>
</dbReference>
<dbReference type="GO" id="GO:0003682">
    <property type="term" value="F:chromatin binding"/>
    <property type="evidence" value="ECO:0007669"/>
    <property type="project" value="TreeGrafter"/>
</dbReference>
<feature type="compositionally biased region" description="Low complexity" evidence="10">
    <location>
        <begin position="579"/>
        <end position="589"/>
    </location>
</feature>
<feature type="compositionally biased region" description="Low complexity" evidence="10">
    <location>
        <begin position="915"/>
        <end position="926"/>
    </location>
</feature>
<dbReference type="InterPro" id="IPR024811">
    <property type="entry name" value="ASX/ASX-like"/>
</dbReference>
<dbReference type="InterPro" id="IPR026905">
    <property type="entry name" value="ASX-like_PHD"/>
</dbReference>
<evidence type="ECO:0000259" key="11">
    <source>
        <dbReference type="PROSITE" id="PS51913"/>
    </source>
</evidence>
<comment type="caution">
    <text evidence="13">The sequence shown here is derived from an EMBL/GenBank/DDBJ whole genome shotgun (WGS) entry which is preliminary data.</text>
</comment>
<feature type="region of interest" description="Disordered" evidence="10">
    <location>
        <begin position="195"/>
        <end position="240"/>
    </location>
</feature>
<dbReference type="Pfam" id="PF13922">
    <property type="entry name" value="PHD_3"/>
    <property type="match status" value="1"/>
</dbReference>
<feature type="domain" description="HTH HARE-type" evidence="11">
    <location>
        <begin position="1"/>
        <end position="66"/>
    </location>
</feature>
<dbReference type="GO" id="GO:0035517">
    <property type="term" value="C:PR-DUB complex"/>
    <property type="evidence" value="ECO:0007669"/>
    <property type="project" value="TreeGrafter"/>
</dbReference>
<feature type="compositionally biased region" description="Pro residues" evidence="10">
    <location>
        <begin position="1188"/>
        <end position="1207"/>
    </location>
</feature>
<dbReference type="PANTHER" id="PTHR13578:SF11">
    <property type="entry name" value="POLYCOMB GROUP PROTEIN ASXL2-RELATED"/>
    <property type="match status" value="1"/>
</dbReference>
<proteinExistence type="inferred from homology"/>
<feature type="compositionally biased region" description="Low complexity" evidence="10">
    <location>
        <begin position="681"/>
        <end position="690"/>
    </location>
</feature>
<feature type="compositionally biased region" description="Low complexity" evidence="10">
    <location>
        <begin position="774"/>
        <end position="789"/>
    </location>
</feature>
<keyword evidence="5" id="KW-0863">Zinc-finger</keyword>
<dbReference type="InterPro" id="IPR028020">
    <property type="entry name" value="ASX_DEUBAD_dom"/>
</dbReference>
<dbReference type="PANTHER" id="PTHR13578">
    <property type="entry name" value="ADDITIONAL SEX COMBS LIKE PROTEIN ASXL"/>
    <property type="match status" value="1"/>
</dbReference>
<accession>A0A7K8GZY1</accession>
<feature type="compositionally biased region" description="Basic and acidic residues" evidence="10">
    <location>
        <begin position="1103"/>
        <end position="1116"/>
    </location>
</feature>
<comment type="subcellular location">
    <subcellularLocation>
        <location evidence="1">Nucleus</location>
    </subcellularLocation>
</comment>
<evidence type="ECO:0000256" key="1">
    <source>
        <dbReference type="ARBA" id="ARBA00004123"/>
    </source>
</evidence>